<reference evidence="8 9" key="1">
    <citation type="submission" date="2015-01" db="EMBL/GenBank/DDBJ databases">
        <title>The Genome Sequence of Exophiala oligosperma CBS72588.</title>
        <authorList>
            <consortium name="The Broad Institute Genomics Platform"/>
            <person name="Cuomo C."/>
            <person name="de Hoog S."/>
            <person name="Gorbushina A."/>
            <person name="Stielow B."/>
            <person name="Teixiera M."/>
            <person name="Abouelleil A."/>
            <person name="Chapman S.B."/>
            <person name="Priest M."/>
            <person name="Young S.K."/>
            <person name="Wortman J."/>
            <person name="Nusbaum C."/>
            <person name="Birren B."/>
        </authorList>
    </citation>
    <scope>NUCLEOTIDE SEQUENCE [LARGE SCALE GENOMIC DNA]</scope>
    <source>
        <strain evidence="8 9">CBS 72588</strain>
    </source>
</reference>
<dbReference type="RefSeq" id="XP_016255938.1">
    <property type="nucleotide sequence ID" value="XM_016413683.1"/>
</dbReference>
<dbReference type="GeneID" id="27364011"/>
<name>A0A0D2BDZ0_9EURO</name>
<dbReference type="Pfam" id="PF00562">
    <property type="entry name" value="RNA_pol_Rpb2_6"/>
    <property type="match status" value="1"/>
</dbReference>
<dbReference type="HOGENOM" id="CLU_782011_0_0_1"/>
<dbReference type="OrthoDB" id="5425034at2759"/>
<comment type="similarity">
    <text evidence="1">Belongs to the RNA polymerase beta chain family.</text>
</comment>
<organism evidence="8 9">
    <name type="scientific">Exophiala oligosperma</name>
    <dbReference type="NCBI Taxonomy" id="215243"/>
    <lineage>
        <taxon>Eukaryota</taxon>
        <taxon>Fungi</taxon>
        <taxon>Dikarya</taxon>
        <taxon>Ascomycota</taxon>
        <taxon>Pezizomycotina</taxon>
        <taxon>Eurotiomycetes</taxon>
        <taxon>Chaetothyriomycetidae</taxon>
        <taxon>Chaetothyriales</taxon>
        <taxon>Herpotrichiellaceae</taxon>
        <taxon>Exophiala</taxon>
    </lineage>
</organism>
<dbReference type="PANTHER" id="PTHR20856">
    <property type="entry name" value="DNA-DIRECTED RNA POLYMERASE I SUBUNIT 2"/>
    <property type="match status" value="1"/>
</dbReference>
<keyword evidence="4" id="KW-0808">Transferase</keyword>
<dbReference type="InterPro" id="IPR007120">
    <property type="entry name" value="DNA-dir_RNAP_su2_dom"/>
</dbReference>
<evidence type="ECO:0000259" key="7">
    <source>
        <dbReference type="Pfam" id="PF00562"/>
    </source>
</evidence>
<dbReference type="EMBL" id="KN847473">
    <property type="protein sequence ID" value="KIW35722.1"/>
    <property type="molecule type" value="Genomic_DNA"/>
</dbReference>
<dbReference type="Gene3D" id="2.40.270.10">
    <property type="entry name" value="DNA-directed RNA polymerase, subunit 2, domain 6"/>
    <property type="match status" value="1"/>
</dbReference>
<dbReference type="AlphaFoldDB" id="A0A0D2BDZ0"/>
<dbReference type="VEuPathDB" id="FungiDB:PV06_11937"/>
<dbReference type="InterPro" id="IPR007121">
    <property type="entry name" value="RNA_pol_bsu_CS"/>
</dbReference>
<keyword evidence="3" id="KW-0240">DNA-directed RNA polymerase</keyword>
<evidence type="ECO:0000256" key="6">
    <source>
        <dbReference type="ARBA" id="ARBA00023163"/>
    </source>
</evidence>
<dbReference type="PROSITE" id="PS01166">
    <property type="entry name" value="RNA_POL_BETA"/>
    <property type="match status" value="1"/>
</dbReference>
<evidence type="ECO:0000256" key="3">
    <source>
        <dbReference type="ARBA" id="ARBA00022478"/>
    </source>
</evidence>
<gene>
    <name evidence="8" type="ORF">PV06_11937</name>
</gene>
<sequence length="355" mass="39595">ENVTVMYLNVEYNYEDPILVSKRYVDNGGFSTYSLVPYTLPQSEYIPPVGSIMCGKLSLWWKSPCQRYCSHDPEKLSTKRMYAVGYKPSGIVHSITHLKNGDVSVKVKSFQVLQDGDKLSTYHGQKGVAVITPYESMPVAYSEKHGNIIPDVVVAMSSIVTRQTNGQLYESALALSLLHRGSSRCHVVKPGEVVDIDDEFNVINPISGRHYTTLVYDNSGEMKRVVARVSIGVVRMFNQTQMSRERHHVSHAKVSKYTLRTPEGRSRGGGVAWGEMEAQISSAAGYQHTNEEIESRGDRDVATRCLKCQRLGLLCPCTTEAYHVLVTGPYDLVTVDVLTAIIYNASFQYELAPEL</sequence>
<dbReference type="GO" id="GO:0000428">
    <property type="term" value="C:DNA-directed RNA polymerase complex"/>
    <property type="evidence" value="ECO:0007669"/>
    <property type="project" value="UniProtKB-KW"/>
</dbReference>
<dbReference type="EC" id="2.7.7.6" evidence="2"/>
<dbReference type="SUPFAM" id="SSF64484">
    <property type="entry name" value="beta and beta-prime subunits of DNA dependent RNA-polymerase"/>
    <property type="match status" value="1"/>
</dbReference>
<accession>A0A0D2BDZ0</accession>
<dbReference type="InterPro" id="IPR037033">
    <property type="entry name" value="DNA-dir_RNAP_su2_hyb_sf"/>
</dbReference>
<evidence type="ECO:0000313" key="8">
    <source>
        <dbReference type="EMBL" id="KIW35722.1"/>
    </source>
</evidence>
<dbReference type="GO" id="GO:0003677">
    <property type="term" value="F:DNA binding"/>
    <property type="evidence" value="ECO:0007669"/>
    <property type="project" value="InterPro"/>
</dbReference>
<dbReference type="GO" id="GO:0003899">
    <property type="term" value="F:DNA-directed RNA polymerase activity"/>
    <property type="evidence" value="ECO:0007669"/>
    <property type="project" value="UniProtKB-EC"/>
</dbReference>
<evidence type="ECO:0000256" key="2">
    <source>
        <dbReference type="ARBA" id="ARBA00012418"/>
    </source>
</evidence>
<dbReference type="STRING" id="215243.A0A0D2BDZ0"/>
<feature type="domain" description="DNA-directed RNA polymerase subunit 2 hybrid-binding" evidence="7">
    <location>
        <begin position="77"/>
        <end position="246"/>
    </location>
</feature>
<dbReference type="InterPro" id="IPR015712">
    <property type="entry name" value="DNA-dir_RNA_pol_su2"/>
</dbReference>
<keyword evidence="5" id="KW-0548">Nucleotidyltransferase</keyword>
<dbReference type="Proteomes" id="UP000053342">
    <property type="component" value="Unassembled WGS sequence"/>
</dbReference>
<dbReference type="GO" id="GO:0032549">
    <property type="term" value="F:ribonucleoside binding"/>
    <property type="evidence" value="ECO:0007669"/>
    <property type="project" value="InterPro"/>
</dbReference>
<evidence type="ECO:0000256" key="5">
    <source>
        <dbReference type="ARBA" id="ARBA00022695"/>
    </source>
</evidence>
<proteinExistence type="inferred from homology"/>
<keyword evidence="9" id="KW-1185">Reference proteome</keyword>
<evidence type="ECO:0000256" key="4">
    <source>
        <dbReference type="ARBA" id="ARBA00022679"/>
    </source>
</evidence>
<feature type="non-terminal residue" evidence="8">
    <location>
        <position position="1"/>
    </location>
</feature>
<keyword evidence="6" id="KW-0804">Transcription</keyword>
<protein>
    <recommendedName>
        <fullName evidence="2">DNA-directed RNA polymerase</fullName>
        <ecNumber evidence="2">2.7.7.6</ecNumber>
    </recommendedName>
</protein>
<evidence type="ECO:0000313" key="9">
    <source>
        <dbReference type="Proteomes" id="UP000053342"/>
    </source>
</evidence>
<evidence type="ECO:0000256" key="1">
    <source>
        <dbReference type="ARBA" id="ARBA00006835"/>
    </source>
</evidence>
<dbReference type="GO" id="GO:0006351">
    <property type="term" value="P:DNA-templated transcription"/>
    <property type="evidence" value="ECO:0007669"/>
    <property type="project" value="InterPro"/>
</dbReference>